<dbReference type="PANTHER" id="PTHR13847">
    <property type="entry name" value="SARCOSINE DEHYDROGENASE-RELATED"/>
    <property type="match status" value="1"/>
</dbReference>
<keyword evidence="13" id="KW-1185">Reference proteome</keyword>
<evidence type="ECO:0000259" key="10">
    <source>
        <dbReference type="Pfam" id="PF01266"/>
    </source>
</evidence>
<feature type="domain" description="MnmC-like methyltransferase" evidence="11">
    <location>
        <begin position="96"/>
        <end position="215"/>
    </location>
</feature>
<protein>
    <submittedName>
        <fullName evidence="12">Bifunctional tRNA (5-methylaminomethyl-2-thiouridine)(34)-methyltransferase MnmD/FAD-dependent 5-carboxymethylaminomethyl-2-thiouridine(34) oxidoreductase MnmC</fullName>
    </submittedName>
</protein>
<keyword evidence="9" id="KW-0511">Multifunctional enzyme</keyword>
<sequence>MQYKDGVLYSSKFLDTYYSVASPFEESSFVFTNLIDEIWDEKDSFIVAELGFGAGLNFLNLVKKFKGSNKKLHFVSVEKFPFSRRELKTIWDKFNKFSHLSKKLIKKYPKFRDGLTRINFSKNITVDIYFGDIKDALKEFEFRADIWFMDGFAPSKNPDMWSLEVCKGIANLSKYGTILSTYSVARSVRENLEKSGFSVEKRSGFATKKEMLRAKFLSDDLSFSDLCFSAPNLNQPKNVLVIGAGIAGIVTALKFQNAGFSVKVAEKNKEVALNGSGNLVGALTPLITQKGVNLGKMHLRAFFLARNFYKKHAKNYAKFGGSKEFAFSKNLEKRYKNSIFTLKNDEPYPSIFIKNGTSIRPKALCDALSKKLDILLNFEFVSLEKLENSWRVKFKNGEILDADMVVFCMGSHSEELFGGGLSPKLNFDESVLISSVRGQVTWIKQRVKTNSSLSARGYICPAYDGIQVVGATYDRALYCDEARVMDDARNLESVAEFLCDKKCEVLGSKVGYRSYSGDRFPIIGPLVDVEFFKKNYKELHWKKEPKIKPKFKDGLFINTAHGARGLGTAILGAEMILDYVLNRPFCIEKSLKNELHPARFLVRKLKKGLI</sequence>
<evidence type="ECO:0000256" key="9">
    <source>
        <dbReference type="ARBA" id="ARBA00023268"/>
    </source>
</evidence>
<evidence type="ECO:0000313" key="13">
    <source>
        <dbReference type="Proteomes" id="UP000594749"/>
    </source>
</evidence>
<dbReference type="EMBL" id="CP063078">
    <property type="protein sequence ID" value="QOQ87373.1"/>
    <property type="molecule type" value="Genomic_DNA"/>
</dbReference>
<dbReference type="RefSeq" id="WP_025802935.1">
    <property type="nucleotide sequence ID" value="NZ_CP053842.1"/>
</dbReference>
<keyword evidence="3" id="KW-0285">Flavoprotein</keyword>
<dbReference type="NCBIfam" id="NF033855">
    <property type="entry name" value="tRNA_MNMC2"/>
    <property type="match status" value="1"/>
</dbReference>
<evidence type="ECO:0000259" key="11">
    <source>
        <dbReference type="Pfam" id="PF05430"/>
    </source>
</evidence>
<dbReference type="Pfam" id="PF05430">
    <property type="entry name" value="Methyltransf_30"/>
    <property type="match status" value="1"/>
</dbReference>
<evidence type="ECO:0000256" key="2">
    <source>
        <dbReference type="ARBA" id="ARBA00022603"/>
    </source>
</evidence>
<dbReference type="InterPro" id="IPR006076">
    <property type="entry name" value="FAD-dep_OxRdtase"/>
</dbReference>
<name>A0A7M1LGB4_9BACT</name>
<evidence type="ECO:0000256" key="8">
    <source>
        <dbReference type="ARBA" id="ARBA00023002"/>
    </source>
</evidence>
<reference evidence="12 13" key="1">
    <citation type="submission" date="2020-10" db="EMBL/GenBank/DDBJ databases">
        <title>Campylobacter and Helicobacter PacBio genomes.</title>
        <authorList>
            <person name="Lane C."/>
        </authorList>
    </citation>
    <scope>NUCLEOTIDE SEQUENCE [LARGE SCALE GENOMIC DNA]</scope>
    <source>
        <strain evidence="12 13">2016D-0077</strain>
    </source>
</reference>
<dbReference type="GO" id="GO:0005737">
    <property type="term" value="C:cytoplasm"/>
    <property type="evidence" value="ECO:0007669"/>
    <property type="project" value="TreeGrafter"/>
</dbReference>
<dbReference type="InterPro" id="IPR036188">
    <property type="entry name" value="FAD/NAD-bd_sf"/>
</dbReference>
<gene>
    <name evidence="12" type="primary">mnmC</name>
    <name evidence="12" type="ORF">IMC76_00715</name>
</gene>
<dbReference type="InterPro" id="IPR023032">
    <property type="entry name" value="tRNA_MAMT_biosynth_bifunc_MnmC"/>
</dbReference>
<dbReference type="GO" id="GO:0004808">
    <property type="term" value="F:tRNA (5-methylaminomethyl-2-thiouridylate)(34)-methyltransferase activity"/>
    <property type="evidence" value="ECO:0007669"/>
    <property type="project" value="InterPro"/>
</dbReference>
<dbReference type="NCBIfam" id="TIGR03197">
    <property type="entry name" value="MnmC_Cterm"/>
    <property type="match status" value="1"/>
</dbReference>
<keyword evidence="2 12" id="KW-0489">Methyltransferase</keyword>
<keyword evidence="5" id="KW-0949">S-adenosyl-L-methionine</keyword>
<dbReference type="HAMAP" id="MF_01102">
    <property type="entry name" value="MnmC"/>
    <property type="match status" value="1"/>
</dbReference>
<dbReference type="NCBIfam" id="NF002481">
    <property type="entry name" value="PRK01747.1-2"/>
    <property type="match status" value="1"/>
</dbReference>
<dbReference type="InterPro" id="IPR029063">
    <property type="entry name" value="SAM-dependent_MTases_sf"/>
</dbReference>
<dbReference type="InterPro" id="IPR047785">
    <property type="entry name" value="tRNA_MNMC2"/>
</dbReference>
<dbReference type="InterPro" id="IPR008471">
    <property type="entry name" value="MnmC-like_methylTransf"/>
</dbReference>
<evidence type="ECO:0000256" key="6">
    <source>
        <dbReference type="ARBA" id="ARBA00022694"/>
    </source>
</evidence>
<feature type="domain" description="FAD dependent oxidoreductase" evidence="10">
    <location>
        <begin position="239"/>
        <end position="576"/>
    </location>
</feature>
<dbReference type="OrthoDB" id="9786494at2"/>
<evidence type="ECO:0000256" key="3">
    <source>
        <dbReference type="ARBA" id="ARBA00022630"/>
    </source>
</evidence>
<dbReference type="AlphaFoldDB" id="A0A7M1LGB4"/>
<evidence type="ECO:0000256" key="5">
    <source>
        <dbReference type="ARBA" id="ARBA00022691"/>
    </source>
</evidence>
<dbReference type="GO" id="GO:0032259">
    <property type="term" value="P:methylation"/>
    <property type="evidence" value="ECO:0007669"/>
    <property type="project" value="UniProtKB-KW"/>
</dbReference>
<organism evidence="12 13">
    <name type="scientific">Campylobacter corcagiensis</name>
    <dbReference type="NCBI Taxonomy" id="1448857"/>
    <lineage>
        <taxon>Bacteria</taxon>
        <taxon>Pseudomonadati</taxon>
        <taxon>Campylobacterota</taxon>
        <taxon>Epsilonproteobacteria</taxon>
        <taxon>Campylobacterales</taxon>
        <taxon>Campylobacteraceae</taxon>
        <taxon>Campylobacter</taxon>
    </lineage>
</organism>
<dbReference type="Pfam" id="PF01266">
    <property type="entry name" value="DAO"/>
    <property type="match status" value="1"/>
</dbReference>
<dbReference type="Proteomes" id="UP000594749">
    <property type="component" value="Chromosome"/>
</dbReference>
<evidence type="ECO:0000313" key="12">
    <source>
        <dbReference type="EMBL" id="QOQ87373.1"/>
    </source>
</evidence>
<dbReference type="InterPro" id="IPR017610">
    <property type="entry name" value="tRNA_S-uridine_synth_MnmC_C"/>
</dbReference>
<keyword evidence="8" id="KW-0560">Oxidoreductase</keyword>
<dbReference type="Gene3D" id="3.50.50.60">
    <property type="entry name" value="FAD/NAD(P)-binding domain"/>
    <property type="match status" value="1"/>
</dbReference>
<accession>A0A7M1LGB4</accession>
<keyword evidence="4 12" id="KW-0808">Transferase</keyword>
<dbReference type="PANTHER" id="PTHR13847:SF283">
    <property type="entry name" value="TRNA 5-METHYLAMINOMETHYL-2-THIOURIDINE BIOSYNTHESIS BIFUNCTIONAL PROTEIN MNMC"/>
    <property type="match status" value="1"/>
</dbReference>
<dbReference type="Gene3D" id="3.40.50.150">
    <property type="entry name" value="Vaccinia Virus protein VP39"/>
    <property type="match status" value="1"/>
</dbReference>
<dbReference type="GO" id="GO:0008033">
    <property type="term" value="P:tRNA processing"/>
    <property type="evidence" value="ECO:0007669"/>
    <property type="project" value="UniProtKB-KW"/>
</dbReference>
<dbReference type="SUPFAM" id="SSF51905">
    <property type="entry name" value="FAD/NAD(P)-binding domain"/>
    <property type="match status" value="1"/>
</dbReference>
<dbReference type="GO" id="GO:0016645">
    <property type="term" value="F:oxidoreductase activity, acting on the CH-NH group of donors"/>
    <property type="evidence" value="ECO:0007669"/>
    <property type="project" value="InterPro"/>
</dbReference>
<dbReference type="Gene3D" id="3.30.9.10">
    <property type="entry name" value="D-Amino Acid Oxidase, subunit A, domain 2"/>
    <property type="match status" value="1"/>
</dbReference>
<proteinExistence type="inferred from homology"/>
<evidence type="ECO:0000256" key="7">
    <source>
        <dbReference type="ARBA" id="ARBA00022827"/>
    </source>
</evidence>
<evidence type="ECO:0000256" key="4">
    <source>
        <dbReference type="ARBA" id="ARBA00022679"/>
    </source>
</evidence>
<keyword evidence="6" id="KW-0819">tRNA processing</keyword>
<keyword evidence="1" id="KW-0963">Cytoplasm</keyword>
<evidence type="ECO:0000256" key="1">
    <source>
        <dbReference type="ARBA" id="ARBA00022490"/>
    </source>
</evidence>
<keyword evidence="7" id="KW-0274">FAD</keyword>